<organism evidence="2 3">
    <name type="scientific">Mikania micrantha</name>
    <name type="common">bitter vine</name>
    <dbReference type="NCBI Taxonomy" id="192012"/>
    <lineage>
        <taxon>Eukaryota</taxon>
        <taxon>Viridiplantae</taxon>
        <taxon>Streptophyta</taxon>
        <taxon>Embryophyta</taxon>
        <taxon>Tracheophyta</taxon>
        <taxon>Spermatophyta</taxon>
        <taxon>Magnoliopsida</taxon>
        <taxon>eudicotyledons</taxon>
        <taxon>Gunneridae</taxon>
        <taxon>Pentapetalae</taxon>
        <taxon>asterids</taxon>
        <taxon>campanulids</taxon>
        <taxon>Asterales</taxon>
        <taxon>Asteraceae</taxon>
        <taxon>Asteroideae</taxon>
        <taxon>Heliantheae alliance</taxon>
        <taxon>Eupatorieae</taxon>
        <taxon>Mikania</taxon>
    </lineage>
</organism>
<evidence type="ECO:0000313" key="2">
    <source>
        <dbReference type="EMBL" id="KAD3641613.1"/>
    </source>
</evidence>
<dbReference type="EMBL" id="SZYD01000015">
    <property type="protein sequence ID" value="KAD3641613.1"/>
    <property type="molecule type" value="Genomic_DNA"/>
</dbReference>
<gene>
    <name evidence="2" type="ORF">E3N88_30837</name>
</gene>
<dbReference type="AlphaFoldDB" id="A0A5N6MN79"/>
<dbReference type="Proteomes" id="UP000326396">
    <property type="component" value="Linkage Group LG5"/>
</dbReference>
<accession>A0A5N6MN79</accession>
<name>A0A5N6MN79_9ASTR</name>
<sequence>MTQANLDLLMIGGSRLLQEEVQKKEVDGEDEHGCGDGGFLIVTFCKRADCEMPVDVAVFGSTLCSVIIVIAMVGGVLVIAVVAAL</sequence>
<feature type="transmembrane region" description="Helical" evidence="1">
    <location>
        <begin position="56"/>
        <end position="84"/>
    </location>
</feature>
<keyword evidence="1" id="KW-0472">Membrane</keyword>
<protein>
    <submittedName>
        <fullName evidence="2">Uncharacterized protein</fullName>
    </submittedName>
</protein>
<keyword evidence="3" id="KW-1185">Reference proteome</keyword>
<evidence type="ECO:0000256" key="1">
    <source>
        <dbReference type="SAM" id="Phobius"/>
    </source>
</evidence>
<evidence type="ECO:0000313" key="3">
    <source>
        <dbReference type="Proteomes" id="UP000326396"/>
    </source>
</evidence>
<comment type="caution">
    <text evidence="2">The sequence shown here is derived from an EMBL/GenBank/DDBJ whole genome shotgun (WGS) entry which is preliminary data.</text>
</comment>
<proteinExistence type="predicted"/>
<keyword evidence="1" id="KW-0812">Transmembrane</keyword>
<keyword evidence="1" id="KW-1133">Transmembrane helix</keyword>
<reference evidence="2 3" key="1">
    <citation type="submission" date="2019-05" db="EMBL/GenBank/DDBJ databases">
        <title>Mikania micrantha, genome provides insights into the molecular mechanism of rapid growth.</title>
        <authorList>
            <person name="Liu B."/>
        </authorList>
    </citation>
    <scope>NUCLEOTIDE SEQUENCE [LARGE SCALE GENOMIC DNA]</scope>
    <source>
        <strain evidence="2">NLD-2019</strain>
        <tissue evidence="2">Leaf</tissue>
    </source>
</reference>